<accession>A0A6A6QIA0</accession>
<keyword evidence="2" id="KW-1133">Transmembrane helix</keyword>
<feature type="transmembrane region" description="Helical" evidence="2">
    <location>
        <begin position="139"/>
        <end position="161"/>
    </location>
</feature>
<gene>
    <name evidence="3" type="ORF">BU16DRAFT_564422</name>
</gene>
<dbReference type="EMBL" id="MU004194">
    <property type="protein sequence ID" value="KAF2491941.1"/>
    <property type="molecule type" value="Genomic_DNA"/>
</dbReference>
<feature type="region of interest" description="Disordered" evidence="1">
    <location>
        <begin position="1"/>
        <end position="90"/>
    </location>
</feature>
<dbReference type="Proteomes" id="UP000799750">
    <property type="component" value="Unassembled WGS sequence"/>
</dbReference>
<dbReference type="OrthoDB" id="10373334at2759"/>
<organism evidence="3 4">
    <name type="scientific">Lophium mytilinum</name>
    <dbReference type="NCBI Taxonomy" id="390894"/>
    <lineage>
        <taxon>Eukaryota</taxon>
        <taxon>Fungi</taxon>
        <taxon>Dikarya</taxon>
        <taxon>Ascomycota</taxon>
        <taxon>Pezizomycotina</taxon>
        <taxon>Dothideomycetes</taxon>
        <taxon>Pleosporomycetidae</taxon>
        <taxon>Mytilinidiales</taxon>
        <taxon>Mytilinidiaceae</taxon>
        <taxon>Lophium</taxon>
    </lineage>
</organism>
<evidence type="ECO:0000256" key="2">
    <source>
        <dbReference type="SAM" id="Phobius"/>
    </source>
</evidence>
<evidence type="ECO:0000313" key="4">
    <source>
        <dbReference type="Proteomes" id="UP000799750"/>
    </source>
</evidence>
<feature type="compositionally biased region" description="Basic and acidic residues" evidence="1">
    <location>
        <begin position="19"/>
        <end position="33"/>
    </location>
</feature>
<evidence type="ECO:0000313" key="3">
    <source>
        <dbReference type="EMBL" id="KAF2491941.1"/>
    </source>
</evidence>
<proteinExistence type="predicted"/>
<dbReference type="AlphaFoldDB" id="A0A6A6QIA0"/>
<protein>
    <submittedName>
        <fullName evidence="3">Uncharacterized protein</fullName>
    </submittedName>
</protein>
<reference evidence="3" key="1">
    <citation type="journal article" date="2020" name="Stud. Mycol.">
        <title>101 Dothideomycetes genomes: a test case for predicting lifestyles and emergence of pathogens.</title>
        <authorList>
            <person name="Haridas S."/>
            <person name="Albert R."/>
            <person name="Binder M."/>
            <person name="Bloem J."/>
            <person name="Labutti K."/>
            <person name="Salamov A."/>
            <person name="Andreopoulos B."/>
            <person name="Baker S."/>
            <person name="Barry K."/>
            <person name="Bills G."/>
            <person name="Bluhm B."/>
            <person name="Cannon C."/>
            <person name="Castanera R."/>
            <person name="Culley D."/>
            <person name="Daum C."/>
            <person name="Ezra D."/>
            <person name="Gonzalez J."/>
            <person name="Henrissat B."/>
            <person name="Kuo A."/>
            <person name="Liang C."/>
            <person name="Lipzen A."/>
            <person name="Lutzoni F."/>
            <person name="Magnuson J."/>
            <person name="Mondo S."/>
            <person name="Nolan M."/>
            <person name="Ohm R."/>
            <person name="Pangilinan J."/>
            <person name="Park H.-J."/>
            <person name="Ramirez L."/>
            <person name="Alfaro M."/>
            <person name="Sun H."/>
            <person name="Tritt A."/>
            <person name="Yoshinaga Y."/>
            <person name="Zwiers L.-H."/>
            <person name="Turgeon B."/>
            <person name="Goodwin S."/>
            <person name="Spatafora J."/>
            <person name="Crous P."/>
            <person name="Grigoriev I."/>
        </authorList>
    </citation>
    <scope>NUCLEOTIDE SEQUENCE</scope>
    <source>
        <strain evidence="3">CBS 269.34</strain>
    </source>
</reference>
<feature type="compositionally biased region" description="Polar residues" evidence="1">
    <location>
        <begin position="68"/>
        <end position="79"/>
    </location>
</feature>
<keyword evidence="2" id="KW-0472">Membrane</keyword>
<keyword evidence="4" id="KW-1185">Reference proteome</keyword>
<evidence type="ECO:0000256" key="1">
    <source>
        <dbReference type="SAM" id="MobiDB-lite"/>
    </source>
</evidence>
<keyword evidence="2" id="KW-0812">Transmembrane</keyword>
<name>A0A6A6QIA0_9PEZI</name>
<sequence>MSSLSSPSTPPEYEPFTDSQHEYHQHRHEHEPYTDDPTTLNIHQATHLPPPKYHDDPPARLPLPPYQDTPSLDYSNPHPSSDDAPPSYHASVAASYPNTLISRIPPAYYAAQHQQPDEETAMMVYGEEVGSLSMTVEEWVARVIVVGVVICVAFVVAVVAWNGYL</sequence>